<dbReference type="Proteomes" id="UP001472677">
    <property type="component" value="Unassembled WGS sequence"/>
</dbReference>
<feature type="transmembrane region" description="Helical" evidence="1">
    <location>
        <begin position="6"/>
        <end position="27"/>
    </location>
</feature>
<keyword evidence="1" id="KW-1133">Transmembrane helix</keyword>
<accession>A0ABR2CYX3</accession>
<feature type="transmembrane region" description="Helical" evidence="1">
    <location>
        <begin position="48"/>
        <end position="70"/>
    </location>
</feature>
<keyword evidence="1" id="KW-0472">Membrane</keyword>
<name>A0ABR2CYX3_9ROSI</name>
<keyword evidence="1" id="KW-0812">Transmembrane</keyword>
<evidence type="ECO:0000313" key="3">
    <source>
        <dbReference type="Proteomes" id="UP001472677"/>
    </source>
</evidence>
<keyword evidence="3" id="KW-1185">Reference proteome</keyword>
<evidence type="ECO:0000313" key="2">
    <source>
        <dbReference type="EMBL" id="KAK8526237.1"/>
    </source>
</evidence>
<proteinExistence type="predicted"/>
<gene>
    <name evidence="2" type="ORF">V6N12_020716</name>
</gene>
<protein>
    <submittedName>
        <fullName evidence="2">Uncharacterized protein</fullName>
    </submittedName>
</protein>
<organism evidence="2 3">
    <name type="scientific">Hibiscus sabdariffa</name>
    <name type="common">roselle</name>
    <dbReference type="NCBI Taxonomy" id="183260"/>
    <lineage>
        <taxon>Eukaryota</taxon>
        <taxon>Viridiplantae</taxon>
        <taxon>Streptophyta</taxon>
        <taxon>Embryophyta</taxon>
        <taxon>Tracheophyta</taxon>
        <taxon>Spermatophyta</taxon>
        <taxon>Magnoliopsida</taxon>
        <taxon>eudicotyledons</taxon>
        <taxon>Gunneridae</taxon>
        <taxon>Pentapetalae</taxon>
        <taxon>rosids</taxon>
        <taxon>malvids</taxon>
        <taxon>Malvales</taxon>
        <taxon>Malvaceae</taxon>
        <taxon>Malvoideae</taxon>
        <taxon>Hibiscus</taxon>
    </lineage>
</organism>
<comment type="caution">
    <text evidence="2">The sequence shown here is derived from an EMBL/GenBank/DDBJ whole genome shotgun (WGS) entry which is preliminary data.</text>
</comment>
<sequence>MSTVDWSDSVYMAISLLGPMDLIAIAIDIDKELEVVGRRKSCRLASGFLHLNGIIAMVKTTSLTVLRTILDPHMLNEPVF</sequence>
<dbReference type="EMBL" id="JBBPBM010000039">
    <property type="protein sequence ID" value="KAK8526237.1"/>
    <property type="molecule type" value="Genomic_DNA"/>
</dbReference>
<reference evidence="2 3" key="1">
    <citation type="journal article" date="2024" name="G3 (Bethesda)">
        <title>Genome assembly of Hibiscus sabdariffa L. provides insights into metabolisms of medicinal natural products.</title>
        <authorList>
            <person name="Kim T."/>
        </authorList>
    </citation>
    <scope>NUCLEOTIDE SEQUENCE [LARGE SCALE GENOMIC DNA]</scope>
    <source>
        <strain evidence="2">TK-2024</strain>
        <tissue evidence="2">Old leaves</tissue>
    </source>
</reference>
<evidence type="ECO:0000256" key="1">
    <source>
        <dbReference type="SAM" id="Phobius"/>
    </source>
</evidence>